<reference evidence="1" key="1">
    <citation type="submission" date="2021-01" db="EMBL/GenBank/DDBJ databases">
        <authorList>
            <consortium name="Genoscope - CEA"/>
            <person name="William W."/>
        </authorList>
    </citation>
    <scope>NUCLEOTIDE SEQUENCE</scope>
</reference>
<dbReference type="EMBL" id="CAJJDP010000110">
    <property type="protein sequence ID" value="CAD8196087.1"/>
    <property type="molecule type" value="Genomic_DNA"/>
</dbReference>
<protein>
    <submittedName>
        <fullName evidence="1">Uncharacterized protein</fullName>
    </submittedName>
</protein>
<comment type="caution">
    <text evidence="1">The sequence shown here is derived from an EMBL/GenBank/DDBJ whole genome shotgun (WGS) entry which is preliminary data.</text>
</comment>
<sequence>MARSKSSLPQNLKNILQVFKLKQVEAPYHLQVLQKSQLISATQISIYFLNNNQVLDTIGEHNVSLDKDLTNVIIEMTIVCPQGKAIESNFEKCFDCSIQKLYKSNYQCSNTLKELVFKVQYKKQTPAYSEFVIKIQENLYQMKQLLYNQNIEEAVIFLITLKDI</sequence>
<dbReference type="AlphaFoldDB" id="A0A8S1X4S4"/>
<evidence type="ECO:0000313" key="2">
    <source>
        <dbReference type="Proteomes" id="UP000683925"/>
    </source>
</evidence>
<keyword evidence="2" id="KW-1185">Reference proteome</keyword>
<gene>
    <name evidence="1" type="ORF">POCTA_138.1.T1100203</name>
</gene>
<accession>A0A8S1X4S4</accession>
<proteinExistence type="predicted"/>
<name>A0A8S1X4S4_PAROT</name>
<evidence type="ECO:0000313" key="1">
    <source>
        <dbReference type="EMBL" id="CAD8196087.1"/>
    </source>
</evidence>
<organism evidence="1 2">
    <name type="scientific">Paramecium octaurelia</name>
    <dbReference type="NCBI Taxonomy" id="43137"/>
    <lineage>
        <taxon>Eukaryota</taxon>
        <taxon>Sar</taxon>
        <taxon>Alveolata</taxon>
        <taxon>Ciliophora</taxon>
        <taxon>Intramacronucleata</taxon>
        <taxon>Oligohymenophorea</taxon>
        <taxon>Peniculida</taxon>
        <taxon>Parameciidae</taxon>
        <taxon>Paramecium</taxon>
    </lineage>
</organism>
<dbReference type="Proteomes" id="UP000683925">
    <property type="component" value="Unassembled WGS sequence"/>
</dbReference>